<reference evidence="2" key="1">
    <citation type="journal article" date="2015" name="Nature">
        <title>Complex archaea that bridge the gap between prokaryotes and eukaryotes.</title>
        <authorList>
            <person name="Spang A."/>
            <person name="Saw J.H."/>
            <person name="Jorgensen S.L."/>
            <person name="Zaremba-Niedzwiedzka K."/>
            <person name="Martijn J."/>
            <person name="Lind A.E."/>
            <person name="van Eijk R."/>
            <person name="Schleper C."/>
            <person name="Guy L."/>
            <person name="Ettema T.J."/>
        </authorList>
    </citation>
    <scope>NUCLEOTIDE SEQUENCE</scope>
</reference>
<comment type="caution">
    <text evidence="2">The sequence shown here is derived from an EMBL/GenBank/DDBJ whole genome shotgun (WGS) entry which is preliminary data.</text>
</comment>
<protein>
    <submittedName>
        <fullName evidence="2">Uncharacterized protein</fullName>
    </submittedName>
</protein>
<dbReference type="PROSITE" id="PS51421">
    <property type="entry name" value="RAS"/>
    <property type="match status" value="1"/>
</dbReference>
<proteinExistence type="predicted"/>
<dbReference type="SUPFAM" id="SSF52540">
    <property type="entry name" value="P-loop containing nucleoside triphosphate hydrolases"/>
    <property type="match status" value="1"/>
</dbReference>
<dbReference type="AlphaFoldDB" id="A0A0F9FZF5"/>
<feature type="non-terminal residue" evidence="2">
    <location>
        <position position="1"/>
    </location>
</feature>
<dbReference type="PANTHER" id="PTHR47978">
    <property type="match status" value="1"/>
</dbReference>
<dbReference type="GO" id="GO:0003924">
    <property type="term" value="F:GTPase activity"/>
    <property type="evidence" value="ECO:0007669"/>
    <property type="project" value="InterPro"/>
</dbReference>
<dbReference type="GO" id="GO:0005525">
    <property type="term" value="F:GTP binding"/>
    <property type="evidence" value="ECO:0007669"/>
    <property type="project" value="InterPro"/>
</dbReference>
<dbReference type="EMBL" id="LAZR01030465">
    <property type="protein sequence ID" value="KKL56522.1"/>
    <property type="molecule type" value="Genomic_DNA"/>
</dbReference>
<dbReference type="InterPro" id="IPR027417">
    <property type="entry name" value="P-loop_NTPase"/>
</dbReference>
<organism evidence="2">
    <name type="scientific">marine sediment metagenome</name>
    <dbReference type="NCBI Taxonomy" id="412755"/>
    <lineage>
        <taxon>unclassified sequences</taxon>
        <taxon>metagenomes</taxon>
        <taxon>ecological metagenomes</taxon>
    </lineage>
</organism>
<sequence length="266" mass="31388">DSFFNLKNWYNELNEFKELDLSIVIVGNKRDLEQQRKVDYEEAVNFGEMLSEEYNEKISYIETSALTGENIEEAFGLVSYHYIMLSKMFEENKFRDMILTDINSILESRPSLTLTFISNDYSNNPSLILLKEINDLGKPSKKEKKSKEIYNYPNGLILESYKFDAIKIIDSDGVFIIFDTKNRDSIDPSWNNIILKIIKNLEDKKVISIGIMTKENVNWSKMMGEFDFYTKLEERNISYFMFRISSELRLELYKQLNTMLNTIKNF</sequence>
<evidence type="ECO:0000256" key="1">
    <source>
        <dbReference type="ARBA" id="ARBA00022741"/>
    </source>
</evidence>
<evidence type="ECO:0000313" key="2">
    <source>
        <dbReference type="EMBL" id="KKL56522.1"/>
    </source>
</evidence>
<dbReference type="InterPro" id="IPR001806">
    <property type="entry name" value="Small_GTPase"/>
</dbReference>
<dbReference type="Pfam" id="PF00071">
    <property type="entry name" value="Ras"/>
    <property type="match status" value="1"/>
</dbReference>
<accession>A0A0F9FZF5</accession>
<gene>
    <name evidence="2" type="ORF">LCGC14_2244560</name>
</gene>
<dbReference type="Gene3D" id="3.40.50.300">
    <property type="entry name" value="P-loop containing nucleotide triphosphate hydrolases"/>
    <property type="match status" value="1"/>
</dbReference>
<dbReference type="SMART" id="SM00175">
    <property type="entry name" value="RAB"/>
    <property type="match status" value="1"/>
</dbReference>
<name>A0A0F9FZF5_9ZZZZ</name>
<dbReference type="PRINTS" id="PR00449">
    <property type="entry name" value="RASTRNSFRMNG"/>
</dbReference>
<keyword evidence="1" id="KW-0547">Nucleotide-binding</keyword>
<dbReference type="PROSITE" id="PS51419">
    <property type="entry name" value="RAB"/>
    <property type="match status" value="1"/>
</dbReference>